<feature type="region of interest" description="Disordered" evidence="4">
    <location>
        <begin position="92"/>
        <end position="147"/>
    </location>
</feature>
<evidence type="ECO:0000256" key="2">
    <source>
        <dbReference type="PROSITE-ProRule" id="PRU00285"/>
    </source>
</evidence>
<dbReference type="Proteomes" id="UP000275078">
    <property type="component" value="Unassembled WGS sequence"/>
</dbReference>
<protein>
    <submittedName>
        <fullName evidence="6">HSP20-like chaperone</fullName>
    </submittedName>
</protein>
<organism evidence="6 7">
    <name type="scientific">Ascobolus immersus RN42</name>
    <dbReference type="NCBI Taxonomy" id="1160509"/>
    <lineage>
        <taxon>Eukaryota</taxon>
        <taxon>Fungi</taxon>
        <taxon>Dikarya</taxon>
        <taxon>Ascomycota</taxon>
        <taxon>Pezizomycotina</taxon>
        <taxon>Pezizomycetes</taxon>
        <taxon>Pezizales</taxon>
        <taxon>Ascobolaceae</taxon>
        <taxon>Ascobolus</taxon>
    </lineage>
</organism>
<dbReference type="PANTHER" id="PTHR11527">
    <property type="entry name" value="HEAT-SHOCK PROTEIN 20 FAMILY MEMBER"/>
    <property type="match status" value="1"/>
</dbReference>
<evidence type="ECO:0000313" key="7">
    <source>
        <dbReference type="Proteomes" id="UP000275078"/>
    </source>
</evidence>
<evidence type="ECO:0000256" key="3">
    <source>
        <dbReference type="RuleBase" id="RU003616"/>
    </source>
</evidence>
<feature type="compositionally biased region" description="Basic and acidic residues" evidence="4">
    <location>
        <begin position="133"/>
        <end position="144"/>
    </location>
</feature>
<reference evidence="6 7" key="1">
    <citation type="journal article" date="2018" name="Nat. Ecol. Evol.">
        <title>Pezizomycetes genomes reveal the molecular basis of ectomycorrhizal truffle lifestyle.</title>
        <authorList>
            <person name="Murat C."/>
            <person name="Payen T."/>
            <person name="Noel B."/>
            <person name="Kuo A."/>
            <person name="Morin E."/>
            <person name="Chen J."/>
            <person name="Kohler A."/>
            <person name="Krizsan K."/>
            <person name="Balestrini R."/>
            <person name="Da Silva C."/>
            <person name="Montanini B."/>
            <person name="Hainaut M."/>
            <person name="Levati E."/>
            <person name="Barry K.W."/>
            <person name="Belfiori B."/>
            <person name="Cichocki N."/>
            <person name="Clum A."/>
            <person name="Dockter R.B."/>
            <person name="Fauchery L."/>
            <person name="Guy J."/>
            <person name="Iotti M."/>
            <person name="Le Tacon F."/>
            <person name="Lindquist E.A."/>
            <person name="Lipzen A."/>
            <person name="Malagnac F."/>
            <person name="Mello A."/>
            <person name="Molinier V."/>
            <person name="Miyauchi S."/>
            <person name="Poulain J."/>
            <person name="Riccioni C."/>
            <person name="Rubini A."/>
            <person name="Sitrit Y."/>
            <person name="Splivallo R."/>
            <person name="Traeger S."/>
            <person name="Wang M."/>
            <person name="Zifcakova L."/>
            <person name="Wipf D."/>
            <person name="Zambonelli A."/>
            <person name="Paolocci F."/>
            <person name="Nowrousian M."/>
            <person name="Ottonello S."/>
            <person name="Baldrian P."/>
            <person name="Spatafora J.W."/>
            <person name="Henrissat B."/>
            <person name="Nagy L.G."/>
            <person name="Aury J.M."/>
            <person name="Wincker P."/>
            <person name="Grigoriev I.V."/>
            <person name="Bonfante P."/>
            <person name="Martin F.M."/>
        </authorList>
    </citation>
    <scope>NUCLEOTIDE SEQUENCE [LARGE SCALE GENOMIC DNA]</scope>
    <source>
        <strain evidence="6 7">RN42</strain>
    </source>
</reference>
<feature type="domain" description="SHSP" evidence="5">
    <location>
        <begin position="42"/>
        <end position="202"/>
    </location>
</feature>
<dbReference type="InterPro" id="IPR002068">
    <property type="entry name" value="A-crystallin/Hsp20_dom"/>
</dbReference>
<dbReference type="OrthoDB" id="1431247at2759"/>
<keyword evidence="7" id="KW-1185">Reference proteome</keyword>
<dbReference type="SUPFAM" id="SSF49764">
    <property type="entry name" value="HSP20-like chaperones"/>
    <property type="match status" value="1"/>
</dbReference>
<feature type="compositionally biased region" description="Basic and acidic residues" evidence="4">
    <location>
        <begin position="106"/>
        <end position="122"/>
    </location>
</feature>
<dbReference type="CDD" id="cd06464">
    <property type="entry name" value="ACD_sHsps-like"/>
    <property type="match status" value="1"/>
</dbReference>
<evidence type="ECO:0000256" key="1">
    <source>
        <dbReference type="ARBA" id="ARBA00023016"/>
    </source>
</evidence>
<dbReference type="Gene3D" id="2.60.40.790">
    <property type="match status" value="1"/>
</dbReference>
<dbReference type="Pfam" id="PF00011">
    <property type="entry name" value="HSP20"/>
    <property type="match status" value="1"/>
</dbReference>
<keyword evidence="1" id="KW-0346">Stress response</keyword>
<accession>A0A3N4IP73</accession>
<dbReference type="InterPro" id="IPR031107">
    <property type="entry name" value="Small_HSP"/>
</dbReference>
<name>A0A3N4IP73_ASCIM</name>
<comment type="similarity">
    <text evidence="2 3">Belongs to the small heat shock protein (HSP20) family.</text>
</comment>
<evidence type="ECO:0000256" key="4">
    <source>
        <dbReference type="SAM" id="MobiDB-lite"/>
    </source>
</evidence>
<feature type="region of interest" description="Disordered" evidence="4">
    <location>
        <begin position="29"/>
        <end position="50"/>
    </location>
</feature>
<gene>
    <name evidence="6" type="ORF">BJ508DRAFT_301901</name>
</gene>
<dbReference type="AlphaFoldDB" id="A0A3N4IP73"/>
<sequence>MSLFRPFNSPLFSEFRPLLRALNDQSLYAGLDDSSEGSSQSTSRRAFSPNFDVHETDSAYVLEGEVPGLSDADKKNLEIEFTDENTLLIRGKIERSYKSQSPSESEADKGKDKGKESHKASVEDEPEGQVTKTSDKKEVQKKSDTPNVRYWVSERSIGSFQRSFTFPGLIDQDAVTAKLKDGVLTINVPKRQAPAAKKITVQ</sequence>
<proteinExistence type="inferred from homology"/>
<evidence type="ECO:0000313" key="6">
    <source>
        <dbReference type="EMBL" id="RPA86538.1"/>
    </source>
</evidence>
<dbReference type="STRING" id="1160509.A0A3N4IP73"/>
<dbReference type="EMBL" id="ML119649">
    <property type="protein sequence ID" value="RPA86538.1"/>
    <property type="molecule type" value="Genomic_DNA"/>
</dbReference>
<dbReference type="InterPro" id="IPR008978">
    <property type="entry name" value="HSP20-like_chaperone"/>
</dbReference>
<dbReference type="PROSITE" id="PS01031">
    <property type="entry name" value="SHSP"/>
    <property type="match status" value="1"/>
</dbReference>
<evidence type="ECO:0000259" key="5">
    <source>
        <dbReference type="PROSITE" id="PS01031"/>
    </source>
</evidence>